<proteinExistence type="predicted"/>
<feature type="non-terminal residue" evidence="3">
    <location>
        <position position="1"/>
    </location>
</feature>
<dbReference type="InterPro" id="IPR017850">
    <property type="entry name" value="Alkaline_phosphatase_core_sf"/>
</dbReference>
<organism evidence="3 4">
    <name type="scientific">Mesorhabditis spiculigera</name>
    <dbReference type="NCBI Taxonomy" id="96644"/>
    <lineage>
        <taxon>Eukaryota</taxon>
        <taxon>Metazoa</taxon>
        <taxon>Ecdysozoa</taxon>
        <taxon>Nematoda</taxon>
        <taxon>Chromadorea</taxon>
        <taxon>Rhabditida</taxon>
        <taxon>Rhabditina</taxon>
        <taxon>Rhabditomorpha</taxon>
        <taxon>Rhabditoidea</taxon>
        <taxon>Rhabditidae</taxon>
        <taxon>Mesorhabditinae</taxon>
        <taxon>Mesorhabditis</taxon>
    </lineage>
</organism>
<evidence type="ECO:0000256" key="2">
    <source>
        <dbReference type="SAM" id="Phobius"/>
    </source>
</evidence>
<dbReference type="Pfam" id="PF02995">
    <property type="entry name" value="DUF229"/>
    <property type="match status" value="1"/>
</dbReference>
<dbReference type="PANTHER" id="PTHR10974">
    <property type="entry name" value="FI08016P-RELATED"/>
    <property type="match status" value="1"/>
</dbReference>
<dbReference type="Gene3D" id="3.40.720.10">
    <property type="entry name" value="Alkaline Phosphatase, subunit A"/>
    <property type="match status" value="1"/>
</dbReference>
<comment type="caution">
    <text evidence="3">The sequence shown here is derived from an EMBL/GenBank/DDBJ whole genome shotgun (WGS) entry which is preliminary data.</text>
</comment>
<dbReference type="EMBL" id="CATQJA010000209">
    <property type="protein sequence ID" value="CAJ0558110.1"/>
    <property type="molecule type" value="Genomic_DNA"/>
</dbReference>
<sequence>MLEQRQAVAGLLLICASLLCLIYYEEIKEVMMVQLPLKLPRPRHDYDKINDGETERPMKRPKAYDDSDEDYEDGLSTPSRDIFDTCPLKRKDPWEDEFMAKLGKSEITSCRPQELLTSFENGQILLNPKNRQSSGHSCEGRCIYYKANYAIRSDEWQPIKGTKFLCDVVEVQCKAGDGKIDYKYLHTQIYEYSRDRLKEFGDLGRPTNARHITENTLHPDVYIIILDAMSMTGGFRQMPATMVFLEEALQAVPFYHVAKVAENSKPNSIAFLFGEIPIPVDRRVFGVRDVLPYTLDENESCGRPLDNETYVMFEYEDAGYKTMWACDYYLGNFAYTNCKGLQKQLATHYMRPFQIRGAYQTDRLLKDAIFDHDKCRYPYVHLLDYQKKFIDAYPGTPKMSLMWSVAASHDSERPMANTDHDFRRFFEENKHKFDNAVTIVMGDHGPRYDSAVNTKQGLYDKNNPLMLVSLPKTLRETNMQKVLKRNSEFLSSHHDLHATLVDIIRHQPSSNFTDTSYLRINGTYGSSWLRRFESGVPRTCKTLPIPSQYCLCDYGQEEIRDGSLKKKLGELAVADVNKHLRERGVDGQCEEVKLEEVGKLLSIPSKFYKARYRVHFTTKNEAKLITTYVELENGSLQLLEKEWDRVNKYGSTADCLQSDAKNFDLRILCYCKKRAI</sequence>
<keyword evidence="2" id="KW-0472">Membrane</keyword>
<gene>
    <name evidence="3" type="ORF">MSPICULIGERA_LOCUS847</name>
</gene>
<dbReference type="AlphaFoldDB" id="A0AA36C4A7"/>
<dbReference type="InterPro" id="IPR004245">
    <property type="entry name" value="DUF229"/>
</dbReference>
<evidence type="ECO:0000256" key="1">
    <source>
        <dbReference type="SAM" id="MobiDB-lite"/>
    </source>
</evidence>
<name>A0AA36C4A7_9BILA</name>
<protein>
    <submittedName>
        <fullName evidence="3">Uncharacterized protein</fullName>
    </submittedName>
</protein>
<dbReference type="Proteomes" id="UP001177023">
    <property type="component" value="Unassembled WGS sequence"/>
</dbReference>
<evidence type="ECO:0000313" key="4">
    <source>
        <dbReference type="Proteomes" id="UP001177023"/>
    </source>
</evidence>
<dbReference type="SUPFAM" id="SSF53649">
    <property type="entry name" value="Alkaline phosphatase-like"/>
    <property type="match status" value="1"/>
</dbReference>
<feature type="region of interest" description="Disordered" evidence="1">
    <location>
        <begin position="44"/>
        <end position="75"/>
    </location>
</feature>
<keyword evidence="2" id="KW-1133">Transmembrane helix</keyword>
<keyword evidence="2" id="KW-0812">Transmembrane</keyword>
<dbReference type="CDD" id="cd16021">
    <property type="entry name" value="ALP_like"/>
    <property type="match status" value="1"/>
</dbReference>
<accession>A0AA36C4A7</accession>
<reference evidence="3" key="1">
    <citation type="submission" date="2023-06" db="EMBL/GenBank/DDBJ databases">
        <authorList>
            <person name="Delattre M."/>
        </authorList>
    </citation>
    <scope>NUCLEOTIDE SEQUENCE</scope>
    <source>
        <strain evidence="3">AF72</strain>
    </source>
</reference>
<feature type="transmembrane region" description="Helical" evidence="2">
    <location>
        <begin position="7"/>
        <end position="24"/>
    </location>
</feature>
<dbReference type="GO" id="GO:0005615">
    <property type="term" value="C:extracellular space"/>
    <property type="evidence" value="ECO:0007669"/>
    <property type="project" value="TreeGrafter"/>
</dbReference>
<feature type="compositionally biased region" description="Basic and acidic residues" evidence="1">
    <location>
        <begin position="44"/>
        <end position="65"/>
    </location>
</feature>
<dbReference type="PANTHER" id="PTHR10974:SF75">
    <property type="entry name" value="SULFATASE DOMAIN-CONTAINING PROTEIN"/>
    <property type="match status" value="1"/>
</dbReference>
<evidence type="ECO:0000313" key="3">
    <source>
        <dbReference type="EMBL" id="CAJ0558110.1"/>
    </source>
</evidence>
<keyword evidence="4" id="KW-1185">Reference proteome</keyword>